<evidence type="ECO:0000259" key="1">
    <source>
        <dbReference type="Pfam" id="PF01402"/>
    </source>
</evidence>
<dbReference type="Pfam" id="PF01402">
    <property type="entry name" value="RHH_1"/>
    <property type="match status" value="1"/>
</dbReference>
<feature type="domain" description="Ribbon-helix-helix protein CopG" evidence="1">
    <location>
        <begin position="8"/>
        <end position="44"/>
    </location>
</feature>
<dbReference type="Proteomes" id="UP000606396">
    <property type="component" value="Unassembled WGS sequence"/>
</dbReference>
<dbReference type="EMBL" id="JACJTC010000054">
    <property type="protein sequence ID" value="MBD2616468.1"/>
    <property type="molecule type" value="Genomic_DNA"/>
</dbReference>
<dbReference type="InterPro" id="IPR002145">
    <property type="entry name" value="CopG"/>
</dbReference>
<proteinExistence type="predicted"/>
<protein>
    <submittedName>
        <fullName evidence="2">Ribbon-helix-helix protein, CopG family</fullName>
    </submittedName>
</protein>
<evidence type="ECO:0000313" key="3">
    <source>
        <dbReference type="Proteomes" id="UP000606396"/>
    </source>
</evidence>
<comment type="caution">
    <text evidence="2">The sequence shown here is derived from an EMBL/GenBank/DDBJ whole genome shotgun (WGS) entry which is preliminary data.</text>
</comment>
<accession>A0ABR8HMY8</accession>
<evidence type="ECO:0000313" key="2">
    <source>
        <dbReference type="EMBL" id="MBD2616468.1"/>
    </source>
</evidence>
<reference evidence="2 3" key="1">
    <citation type="journal article" date="2020" name="ISME J.">
        <title>Comparative genomics reveals insights into cyanobacterial evolution and habitat adaptation.</title>
        <authorList>
            <person name="Chen M.Y."/>
            <person name="Teng W.K."/>
            <person name="Zhao L."/>
            <person name="Hu C.X."/>
            <person name="Zhou Y.K."/>
            <person name="Han B.P."/>
            <person name="Song L.R."/>
            <person name="Shu W.S."/>
        </authorList>
    </citation>
    <scope>NUCLEOTIDE SEQUENCE [LARGE SCALE GENOMIC DNA]</scope>
    <source>
        <strain evidence="2 3">FACHB-252</strain>
    </source>
</reference>
<dbReference type="SUPFAM" id="SSF47598">
    <property type="entry name" value="Ribbon-helix-helix"/>
    <property type="match status" value="1"/>
</dbReference>
<sequence>MNKKWAVKRITINLATSEMEKLQEYCQKTGRPATDVIRELIRSLETNSSIDLAENAIQPEKLTTHYGKLLNCLK</sequence>
<dbReference type="RefSeq" id="WP_190952896.1">
    <property type="nucleotide sequence ID" value="NZ_JACJTC010000054.1"/>
</dbReference>
<dbReference type="InterPro" id="IPR010985">
    <property type="entry name" value="Ribbon_hlx_hlx"/>
</dbReference>
<name>A0ABR8HMY8_NOSPU</name>
<gene>
    <name evidence="2" type="ORF">H6G94_35495</name>
</gene>
<keyword evidence="3" id="KW-1185">Reference proteome</keyword>
<organism evidence="2 3">
    <name type="scientific">Nostoc punctiforme FACHB-252</name>
    <dbReference type="NCBI Taxonomy" id="1357509"/>
    <lineage>
        <taxon>Bacteria</taxon>
        <taxon>Bacillati</taxon>
        <taxon>Cyanobacteriota</taxon>
        <taxon>Cyanophyceae</taxon>
        <taxon>Nostocales</taxon>
        <taxon>Nostocaceae</taxon>
        <taxon>Nostoc</taxon>
    </lineage>
</organism>